<organism evidence="1 2">
    <name type="scientific">Ranitomeya imitator</name>
    <name type="common">mimic poison frog</name>
    <dbReference type="NCBI Taxonomy" id="111125"/>
    <lineage>
        <taxon>Eukaryota</taxon>
        <taxon>Metazoa</taxon>
        <taxon>Chordata</taxon>
        <taxon>Craniata</taxon>
        <taxon>Vertebrata</taxon>
        <taxon>Euteleostomi</taxon>
        <taxon>Amphibia</taxon>
        <taxon>Batrachia</taxon>
        <taxon>Anura</taxon>
        <taxon>Neobatrachia</taxon>
        <taxon>Hyloidea</taxon>
        <taxon>Dendrobatidae</taxon>
        <taxon>Dendrobatinae</taxon>
        <taxon>Ranitomeya</taxon>
    </lineage>
</organism>
<gene>
    <name evidence="1" type="ORF">RIMI_LOCUS2888307</name>
</gene>
<reference evidence="1" key="1">
    <citation type="submission" date="2023-07" db="EMBL/GenBank/DDBJ databases">
        <authorList>
            <person name="Stuckert A."/>
        </authorList>
    </citation>
    <scope>NUCLEOTIDE SEQUENCE</scope>
</reference>
<evidence type="ECO:0000313" key="2">
    <source>
        <dbReference type="Proteomes" id="UP001176940"/>
    </source>
</evidence>
<dbReference type="Proteomes" id="UP001176940">
    <property type="component" value="Unassembled WGS sequence"/>
</dbReference>
<name>A0ABN9KWE9_9NEOB</name>
<sequence length="173" mass="19375">MIWREKPPPFSLQHVRFETAERSLAGEEERPSSEICLGSSCAQSCCGSSALWYNAAFITTFLPEHLEAKVNLRAPLGNGRGGEANKEMIFRPSSTLGRNLDERNGTIDFYSRGEQCQGSYTTTQLSAPTEDTYDKNKMSKYPVVNLICSLWLRLYTAIIQDERCHKSVGNGIK</sequence>
<proteinExistence type="predicted"/>
<comment type="caution">
    <text evidence="1">The sequence shown here is derived from an EMBL/GenBank/DDBJ whole genome shotgun (WGS) entry which is preliminary data.</text>
</comment>
<accession>A0ABN9KWE9</accession>
<protein>
    <submittedName>
        <fullName evidence="1">Uncharacterized protein</fullName>
    </submittedName>
</protein>
<evidence type="ECO:0000313" key="1">
    <source>
        <dbReference type="EMBL" id="CAJ0926864.1"/>
    </source>
</evidence>
<dbReference type="EMBL" id="CAUEEQ010004191">
    <property type="protein sequence ID" value="CAJ0926864.1"/>
    <property type="molecule type" value="Genomic_DNA"/>
</dbReference>
<keyword evidence="2" id="KW-1185">Reference proteome</keyword>